<sequence length="586" mass="66096">MALEDDTNQAEMTSKEIELLNKLEFLQSQVTDLHKAQETTPGGPELLFEGSTLALLNTPRDGEEVPHRPVFADNEPEGREAANDGTRVQVDSYSDTEDEEYSPDDPGISDPALASYLERVVSERFGTIQSMEERLSGVAPLIRRSNQRSYSDTPFVEEIASVEMPRKFSFPSIKMYEDTRDPENHITQYKQRMLALAIPWDAREATMFKGFRSTLTGPALQWYINLPIKSIKSFAALSDKFVEQFASSRNLEKNSDDLYEVLQHRNEPLCSYIARFNQEKVAILECNAYTAISAFKRGLLPEEDLYKELIKYKCRNMEDVLSRAWAQVKWEDVASRAKACPNYDQKSSKPTRNDRDEPSYPKTARETGNPSRGRYQHRPLPRSEGMMVSTWPDISHLVISKPELIGVLRQMGPQVKWPHKMKAAEANRNPKRWCDFHSDHGHTTEECIALKMEVSGISSAAAKRSTRNARNGQEAEGPKRLLLGTDEISFTAREQQKVLAPHHDALVISLTIANCLVKRILVDDWSSSNIIFHSAFADLGLEPTALTRKATPLVGFSGEVKQTLGEVFLPVDAEGINQATKFLVVD</sequence>
<dbReference type="RefSeq" id="XP_056850783.1">
    <property type="nucleotide sequence ID" value="XM_056994803.1"/>
</dbReference>
<evidence type="ECO:0000256" key="1">
    <source>
        <dbReference type="SAM" id="MobiDB-lite"/>
    </source>
</evidence>
<feature type="region of interest" description="Disordered" evidence="1">
    <location>
        <begin position="341"/>
        <end position="384"/>
    </location>
</feature>
<reference evidence="3" key="1">
    <citation type="journal article" date="2019" name="Database">
        <title>The radish genome database (RadishGD): an integrated information resource for radish genomics.</title>
        <authorList>
            <person name="Yu H.J."/>
            <person name="Baek S."/>
            <person name="Lee Y.J."/>
            <person name="Cho A."/>
            <person name="Mun J.H."/>
        </authorList>
    </citation>
    <scope>NUCLEOTIDE SEQUENCE [LARGE SCALE GENOMIC DNA]</scope>
    <source>
        <strain evidence="3">cv. WK10039</strain>
    </source>
</reference>
<accession>A0A9W3CGS4</accession>
<organism evidence="3 4">
    <name type="scientific">Raphanus sativus</name>
    <name type="common">Radish</name>
    <name type="synonym">Raphanus raphanistrum var. sativus</name>
    <dbReference type="NCBI Taxonomy" id="3726"/>
    <lineage>
        <taxon>Eukaryota</taxon>
        <taxon>Viridiplantae</taxon>
        <taxon>Streptophyta</taxon>
        <taxon>Embryophyta</taxon>
        <taxon>Tracheophyta</taxon>
        <taxon>Spermatophyta</taxon>
        <taxon>Magnoliopsida</taxon>
        <taxon>eudicotyledons</taxon>
        <taxon>Gunneridae</taxon>
        <taxon>Pentapetalae</taxon>
        <taxon>rosids</taxon>
        <taxon>malvids</taxon>
        <taxon>Brassicales</taxon>
        <taxon>Brassicaceae</taxon>
        <taxon>Brassiceae</taxon>
        <taxon>Raphanus</taxon>
    </lineage>
</organism>
<reference evidence="4" key="2">
    <citation type="submission" date="2025-08" db="UniProtKB">
        <authorList>
            <consortium name="RefSeq"/>
        </authorList>
    </citation>
    <scope>IDENTIFICATION</scope>
    <source>
        <tissue evidence="4">Leaf</tissue>
    </source>
</reference>
<name>A0A9W3CGS4_RAPSA</name>
<dbReference type="KEGG" id="rsz:130500095"/>
<keyword evidence="3" id="KW-1185">Reference proteome</keyword>
<feature type="domain" description="Retrotransposon gag" evidence="2">
    <location>
        <begin position="211"/>
        <end position="300"/>
    </location>
</feature>
<evidence type="ECO:0000259" key="2">
    <source>
        <dbReference type="Pfam" id="PF03732"/>
    </source>
</evidence>
<dbReference type="PANTHER" id="PTHR33223:SF9">
    <property type="entry name" value="RETROTRANSPOSON GAG DOMAIN-CONTAINING PROTEIN"/>
    <property type="match status" value="1"/>
</dbReference>
<protein>
    <submittedName>
        <fullName evidence="4">Uncharacterized protein LOC130500095</fullName>
    </submittedName>
</protein>
<proteinExistence type="predicted"/>
<gene>
    <name evidence="4" type="primary">LOC130500095</name>
</gene>
<feature type="compositionally biased region" description="Acidic residues" evidence="1">
    <location>
        <begin position="94"/>
        <end position="103"/>
    </location>
</feature>
<dbReference type="GeneID" id="130500095"/>
<evidence type="ECO:0000313" key="4">
    <source>
        <dbReference type="RefSeq" id="XP_056850783.1"/>
    </source>
</evidence>
<feature type="region of interest" description="Disordered" evidence="1">
    <location>
        <begin position="58"/>
        <end position="109"/>
    </location>
</feature>
<evidence type="ECO:0000313" key="3">
    <source>
        <dbReference type="Proteomes" id="UP000504610"/>
    </source>
</evidence>
<dbReference type="Proteomes" id="UP000504610">
    <property type="component" value="Chromosome 9"/>
</dbReference>
<dbReference type="AlphaFoldDB" id="A0A9W3CGS4"/>
<feature type="compositionally biased region" description="Basic and acidic residues" evidence="1">
    <location>
        <begin position="351"/>
        <end position="365"/>
    </location>
</feature>
<dbReference type="Pfam" id="PF03732">
    <property type="entry name" value="Retrotrans_gag"/>
    <property type="match status" value="1"/>
</dbReference>
<dbReference type="InterPro" id="IPR005162">
    <property type="entry name" value="Retrotrans_gag_dom"/>
</dbReference>
<dbReference type="PANTHER" id="PTHR33223">
    <property type="entry name" value="CCHC-TYPE DOMAIN-CONTAINING PROTEIN"/>
    <property type="match status" value="1"/>
</dbReference>
<dbReference type="OrthoDB" id="1737504at2759"/>